<dbReference type="EMBL" id="KY368639">
    <property type="protein sequence ID" value="APZ82403.1"/>
    <property type="molecule type" value="Genomic_DNA"/>
</dbReference>
<gene>
    <name evidence="1" type="ORF">Goe2_c16700</name>
</gene>
<dbReference type="Proteomes" id="UP000224660">
    <property type="component" value="Segment"/>
</dbReference>
<evidence type="ECO:0000313" key="1">
    <source>
        <dbReference type="EMBL" id="APZ82403.1"/>
    </source>
</evidence>
<organism evidence="1 2">
    <name type="scientific">Bacillus phage vB_BsuM-Goe2</name>
    <dbReference type="NCBI Taxonomy" id="1933062"/>
    <lineage>
        <taxon>Viruses</taxon>
        <taxon>Duplodnaviria</taxon>
        <taxon>Heunggongvirae</taxon>
        <taxon>Uroviricota</taxon>
        <taxon>Caudoviricetes</taxon>
        <taxon>Herelleviridae</taxon>
        <taxon>Spounavirinae</taxon>
        <taxon>Okubovirus</taxon>
        <taxon>Okubovirus camphawk</taxon>
    </lineage>
</organism>
<accession>A0A217EQS4</accession>
<sequence length="129" mass="15108">MEKLHDAQYLTHDLIELTKAQSDALKNYFRHHDGDVYKAVGYICQNHGGLQGPEGAWGPLNEVPQSDLVQILLRGVYNVQPTFVQWLEERLEYFIELQNRDQFEQYGEVEVLEEALERFQHAREQGTLY</sequence>
<name>A0A217EQS4_9CAUD</name>
<reference evidence="1 2" key="1">
    <citation type="journal article" date="2017" name="Viruses">
        <title>Characterization of Bacillus subtilis Viruses vB_BsuM-Goe2 and vB_BsuM-Goe3.</title>
        <authorList>
            <person name="Willms I.M."/>
            <person name="Hoppert M."/>
            <person name="Hertel R."/>
        </authorList>
    </citation>
    <scope>NUCLEOTIDE SEQUENCE [LARGE SCALE GENOMIC DNA]</scope>
</reference>
<proteinExistence type="predicted"/>
<evidence type="ECO:0000313" key="2">
    <source>
        <dbReference type="Proteomes" id="UP000224660"/>
    </source>
</evidence>
<protein>
    <submittedName>
        <fullName evidence="1">Uncharacterized protein</fullName>
    </submittedName>
</protein>